<evidence type="ECO:0000256" key="1">
    <source>
        <dbReference type="SAM" id="SignalP"/>
    </source>
</evidence>
<sequence>MRTRRLRDLVLASVIFLAAPPAGAGTLSGGAGIDYQTGPEAQSFRSALLFGSAELAHGDCTVAAIRFGDSRAGPGTSGFANAAVRVSSGTRLRVIGLRTIGDGAYRAWRWRAGPELYLTPEVSLGAYYLRAHDNSPGDFDAAGVELSLPVARDLSGQVGSSYGKWNGGETTAQATLAGTWRAGVRVQLLGEVHVGRNVTSTSAAGPSSGGILGGLPIANGLGNGGSSTRSGPDRHVMVTSQVGVRFLIP</sequence>
<protein>
    <submittedName>
        <fullName evidence="2">Uncharacterized protein</fullName>
    </submittedName>
</protein>
<comment type="caution">
    <text evidence="2">The sequence shown here is derived from an EMBL/GenBank/DDBJ whole genome shotgun (WGS) entry which is preliminary data.</text>
</comment>
<feature type="chain" id="PRO_5022125449" evidence="1">
    <location>
        <begin position="25"/>
        <end position="249"/>
    </location>
</feature>
<evidence type="ECO:0000313" key="2">
    <source>
        <dbReference type="EMBL" id="TMQ58751.1"/>
    </source>
</evidence>
<proteinExistence type="predicted"/>
<keyword evidence="1" id="KW-0732">Signal</keyword>
<accession>A0A538T540</accession>
<feature type="signal peptide" evidence="1">
    <location>
        <begin position="1"/>
        <end position="24"/>
    </location>
</feature>
<gene>
    <name evidence="2" type="ORF">E6K76_06935</name>
</gene>
<organism evidence="2 3">
    <name type="scientific">Eiseniibacteriota bacterium</name>
    <dbReference type="NCBI Taxonomy" id="2212470"/>
    <lineage>
        <taxon>Bacteria</taxon>
        <taxon>Candidatus Eiseniibacteriota</taxon>
    </lineage>
</organism>
<name>A0A538T540_UNCEI</name>
<dbReference type="Proteomes" id="UP000316852">
    <property type="component" value="Unassembled WGS sequence"/>
</dbReference>
<reference evidence="2 3" key="1">
    <citation type="journal article" date="2019" name="Nat. Microbiol.">
        <title>Mediterranean grassland soil C-N compound turnover is dependent on rainfall and depth, and is mediated by genomically divergent microorganisms.</title>
        <authorList>
            <person name="Diamond S."/>
            <person name="Andeer P.F."/>
            <person name="Li Z."/>
            <person name="Crits-Christoph A."/>
            <person name="Burstein D."/>
            <person name="Anantharaman K."/>
            <person name="Lane K.R."/>
            <person name="Thomas B.C."/>
            <person name="Pan C."/>
            <person name="Northen T.R."/>
            <person name="Banfield J.F."/>
        </authorList>
    </citation>
    <scope>NUCLEOTIDE SEQUENCE [LARGE SCALE GENOMIC DNA]</scope>
    <source>
        <strain evidence="2">WS_6</strain>
    </source>
</reference>
<evidence type="ECO:0000313" key="3">
    <source>
        <dbReference type="Proteomes" id="UP000316852"/>
    </source>
</evidence>
<dbReference type="EMBL" id="VBOW01000030">
    <property type="protein sequence ID" value="TMQ58751.1"/>
    <property type="molecule type" value="Genomic_DNA"/>
</dbReference>
<dbReference type="AlphaFoldDB" id="A0A538T540"/>